<feature type="compositionally biased region" description="Low complexity" evidence="4">
    <location>
        <begin position="293"/>
        <end position="305"/>
    </location>
</feature>
<sequence length="1135" mass="121006">MALSPLPLPMPPPNQPPKGVASPTPAPDAPAQAPVQESQPPIAAPASPPLPALPRPAFVGPTFAVANTPPPVLAPLPPPPQTASTAQPPAPIDIVEEEDELHGDESLNGSAPPPAPAFHQGSSPNKSSSGKSSPTKSSYNHTKDASLHSGVNGLSGLSGLSGHSVHNGWAGSGLPEWPSATGPEGGGGGAVGPGASASWTNGEGPGKANRSVGYGTGPGKSRKSSCANCHHRKIKCDQQRPACSSCVRKGHNCKYLEEDESYRNHQPPRPAKPLTAAIVNPLDPSKYLAPQESNNSSSALLPALPMNTHVELGLPSTSRPGSTTGRSTPEKPERKKKKDDIREKILNGYDTDSEEETPKEEDKKQDVDVELAALVENEIDELADDGAQDQRSQKRSVSVDDDINGELLELASGPPKKKKKKKKPSMQPPLPQVPPSSSMQFIPQLPPNAPPHHRSIRAAPPPLTNSRHLSISAPSFPPTPGTSNPIGSHPSQRSISNHVSPGDDPYSFPLQNLALSLPTPEAQGILLRGFWSDPILTEGIALLQSQFHEDYARMMKRLPTRTALGDATTLALLYLILACALRIMPEDTSRLLLAAHNNTPVPRSLSRIISGQPPSAVDPSPLDHRYLDHAEACMTFAKQWDTSTVMTVMYKLVLWRYHNLWDRDSRKISQAAADLASGIKSAQGQGLGKEWHGLQQADRELRRRIVWALYSADRQYSFESHVPYTIVDVHLGINYPTALTDAELFAAPSTVLALPTSTDGAPTENTAFLLQVQLVRRLTSILDAFATIGPPHVEHERILSYDATLDGYQESLPPAFRVFPVTDTRWDAGMPFLPVQRVRLHAMLFGFRTGVHRTHLGRYLQPQAPIGVRQVISSICLSSLRVQRSAKMLDPTVGLRLFSPQTVFENLAVLCLILYVDKMLMADVALASGGGTGLRTVDFMSMRSGVADALELLDMTVSGPSGSVNIAKKGAQVVRAMINVIDAPLDLTIAQVQMNGAANGNSPVVPDNNDTPNNFAHEDPPTPILSQIQPIDESAGQAGNGILTRPSSPTNSTAFRPPRITPPGATTTPSAPGGPGTPIQAGTAGLAQGQLGPHAQKVISWIAAIQGPEGNGMVMDGLLKEPNRVGAWDRVVGSM</sequence>
<dbReference type="Proteomes" id="UP000094065">
    <property type="component" value="Unassembled WGS sequence"/>
</dbReference>
<comment type="caution">
    <text evidence="6">The sequence shown here is derived from an EMBL/GenBank/DDBJ whole genome shotgun (WGS) entry which is preliminary data.</text>
</comment>
<accession>A0A1E3HYY4</accession>
<dbReference type="Gene3D" id="4.10.240.10">
    <property type="entry name" value="Zn(2)-C6 fungal-type DNA-binding domain"/>
    <property type="match status" value="1"/>
</dbReference>
<feature type="compositionally biased region" description="Pro residues" evidence="4">
    <location>
        <begin position="68"/>
        <end position="81"/>
    </location>
</feature>
<dbReference type="GO" id="GO:0006351">
    <property type="term" value="P:DNA-templated transcription"/>
    <property type="evidence" value="ECO:0007669"/>
    <property type="project" value="InterPro"/>
</dbReference>
<name>A0A1E3HYY4_9TREE</name>
<evidence type="ECO:0000256" key="1">
    <source>
        <dbReference type="ARBA" id="ARBA00004123"/>
    </source>
</evidence>
<feature type="compositionally biased region" description="Pro residues" evidence="4">
    <location>
        <begin position="1"/>
        <end position="16"/>
    </location>
</feature>
<dbReference type="AlphaFoldDB" id="A0A1E3HYY4"/>
<feature type="compositionally biased region" description="Low complexity" evidence="4">
    <location>
        <begin position="121"/>
        <end position="138"/>
    </location>
</feature>
<feature type="compositionally biased region" description="Pro residues" evidence="4">
    <location>
        <begin position="42"/>
        <end position="54"/>
    </location>
</feature>
<feature type="region of interest" description="Disordered" evidence="4">
    <location>
        <begin position="283"/>
        <end position="503"/>
    </location>
</feature>
<dbReference type="GO" id="GO:0000981">
    <property type="term" value="F:DNA-binding transcription factor activity, RNA polymerase II-specific"/>
    <property type="evidence" value="ECO:0007669"/>
    <property type="project" value="InterPro"/>
</dbReference>
<evidence type="ECO:0000256" key="4">
    <source>
        <dbReference type="SAM" id="MobiDB-lite"/>
    </source>
</evidence>
<feature type="compositionally biased region" description="Gly residues" evidence="4">
    <location>
        <begin position="183"/>
        <end position="192"/>
    </location>
</feature>
<dbReference type="EMBL" id="AWGJ01000004">
    <property type="protein sequence ID" value="ODN80946.1"/>
    <property type="molecule type" value="Genomic_DNA"/>
</dbReference>
<dbReference type="InterPro" id="IPR007219">
    <property type="entry name" value="XnlR_reg_dom"/>
</dbReference>
<feature type="compositionally biased region" description="Low complexity" evidence="4">
    <location>
        <begin position="1062"/>
        <end position="1082"/>
    </location>
</feature>
<evidence type="ECO:0000313" key="7">
    <source>
        <dbReference type="Proteomes" id="UP000094065"/>
    </source>
</evidence>
<dbReference type="GO" id="GO:0003677">
    <property type="term" value="F:DNA binding"/>
    <property type="evidence" value="ECO:0007669"/>
    <property type="project" value="InterPro"/>
</dbReference>
<dbReference type="PROSITE" id="PS50048">
    <property type="entry name" value="ZN2_CY6_FUNGAL_2"/>
    <property type="match status" value="1"/>
</dbReference>
<feature type="compositionally biased region" description="Polar residues" evidence="4">
    <location>
        <begin position="464"/>
        <end position="473"/>
    </location>
</feature>
<feature type="domain" description="Zn(2)-C6 fungal-type" evidence="5">
    <location>
        <begin position="225"/>
        <end position="255"/>
    </location>
</feature>
<feature type="compositionally biased region" description="Low complexity" evidence="4">
    <location>
        <begin position="315"/>
        <end position="327"/>
    </location>
</feature>
<dbReference type="OrthoDB" id="3364175at2759"/>
<keyword evidence="2" id="KW-0479">Metal-binding</keyword>
<evidence type="ECO:0000256" key="3">
    <source>
        <dbReference type="ARBA" id="ARBA00023242"/>
    </source>
</evidence>
<proteinExistence type="predicted"/>
<dbReference type="RefSeq" id="XP_018995512.1">
    <property type="nucleotide sequence ID" value="XM_019136843.1"/>
</dbReference>
<keyword evidence="3" id="KW-0539">Nucleus</keyword>
<feature type="compositionally biased region" description="Basic residues" evidence="4">
    <location>
        <begin position="415"/>
        <end position="424"/>
    </location>
</feature>
<evidence type="ECO:0000259" key="5">
    <source>
        <dbReference type="PROSITE" id="PS50048"/>
    </source>
</evidence>
<dbReference type="GeneID" id="30154371"/>
<dbReference type="CDD" id="cd12148">
    <property type="entry name" value="fungal_TF_MHR"/>
    <property type="match status" value="1"/>
</dbReference>
<reference evidence="6 7" key="1">
    <citation type="submission" date="2016-06" db="EMBL/GenBank/DDBJ databases">
        <title>Evolution of pathogenesis and genome organization in the Tremellales.</title>
        <authorList>
            <person name="Cuomo C."/>
            <person name="Litvintseva A."/>
            <person name="Heitman J."/>
            <person name="Chen Y."/>
            <person name="Sun S."/>
            <person name="Springer D."/>
            <person name="Dromer F."/>
            <person name="Young S."/>
            <person name="Zeng Q."/>
            <person name="Chapman S."/>
            <person name="Gujja S."/>
            <person name="Saif S."/>
            <person name="Birren B."/>
        </authorList>
    </citation>
    <scope>NUCLEOTIDE SEQUENCE [LARGE SCALE GENOMIC DNA]</scope>
    <source>
        <strain evidence="6 7">CBS 6039</strain>
    </source>
</reference>
<dbReference type="SUPFAM" id="SSF57701">
    <property type="entry name" value="Zn2/Cys6 DNA-binding domain"/>
    <property type="match status" value="1"/>
</dbReference>
<dbReference type="InterPro" id="IPR001138">
    <property type="entry name" value="Zn2Cys6_DnaBD"/>
</dbReference>
<comment type="subcellular location">
    <subcellularLocation>
        <location evidence="1">Nucleus</location>
    </subcellularLocation>
</comment>
<dbReference type="InterPro" id="IPR050613">
    <property type="entry name" value="Sec_Metabolite_Reg"/>
</dbReference>
<evidence type="ECO:0000256" key="2">
    <source>
        <dbReference type="ARBA" id="ARBA00022723"/>
    </source>
</evidence>
<dbReference type="PANTHER" id="PTHR31001:SF87">
    <property type="entry name" value="COL-21"/>
    <property type="match status" value="1"/>
</dbReference>
<dbReference type="PROSITE" id="PS00463">
    <property type="entry name" value="ZN2_CY6_FUNGAL_1"/>
    <property type="match status" value="1"/>
</dbReference>
<dbReference type="PANTHER" id="PTHR31001">
    <property type="entry name" value="UNCHARACTERIZED TRANSCRIPTIONAL REGULATORY PROTEIN"/>
    <property type="match status" value="1"/>
</dbReference>
<organism evidence="6 7">
    <name type="scientific">Cryptococcus amylolentus CBS 6039</name>
    <dbReference type="NCBI Taxonomy" id="1295533"/>
    <lineage>
        <taxon>Eukaryota</taxon>
        <taxon>Fungi</taxon>
        <taxon>Dikarya</taxon>
        <taxon>Basidiomycota</taxon>
        <taxon>Agaricomycotina</taxon>
        <taxon>Tremellomycetes</taxon>
        <taxon>Tremellales</taxon>
        <taxon>Cryptococcaceae</taxon>
        <taxon>Cryptococcus</taxon>
    </lineage>
</organism>
<keyword evidence="7" id="KW-1185">Reference proteome</keyword>
<dbReference type="Pfam" id="PF00172">
    <property type="entry name" value="Zn_clus"/>
    <property type="match status" value="1"/>
</dbReference>
<feature type="compositionally biased region" description="Low complexity" evidence="4">
    <location>
        <begin position="147"/>
        <end position="168"/>
    </location>
</feature>
<feature type="compositionally biased region" description="Polar residues" evidence="4">
    <location>
        <begin position="481"/>
        <end position="499"/>
    </location>
</feature>
<dbReference type="CDD" id="cd00067">
    <property type="entry name" value="GAL4"/>
    <property type="match status" value="1"/>
</dbReference>
<dbReference type="SMART" id="SM00066">
    <property type="entry name" value="GAL4"/>
    <property type="match status" value="1"/>
</dbReference>
<feature type="compositionally biased region" description="Low complexity" evidence="4">
    <location>
        <begin position="29"/>
        <end position="41"/>
    </location>
</feature>
<feature type="compositionally biased region" description="Basic and acidic residues" evidence="4">
    <location>
        <begin position="328"/>
        <end position="345"/>
    </location>
</feature>
<dbReference type="Pfam" id="PF04082">
    <property type="entry name" value="Fungal_trans"/>
    <property type="match status" value="1"/>
</dbReference>
<feature type="region of interest" description="Disordered" evidence="4">
    <location>
        <begin position="1"/>
        <end position="228"/>
    </location>
</feature>
<gene>
    <name evidence="6" type="ORF">L202_03062</name>
</gene>
<evidence type="ECO:0000313" key="6">
    <source>
        <dbReference type="EMBL" id="ODN80946.1"/>
    </source>
</evidence>
<feature type="compositionally biased region" description="Low complexity" evidence="4">
    <location>
        <begin position="1001"/>
        <end position="1014"/>
    </location>
</feature>
<dbReference type="InterPro" id="IPR036864">
    <property type="entry name" value="Zn2-C6_fun-type_DNA-bd_sf"/>
</dbReference>
<dbReference type="GO" id="GO:0005634">
    <property type="term" value="C:nucleus"/>
    <property type="evidence" value="ECO:0007669"/>
    <property type="project" value="UniProtKB-SubCell"/>
</dbReference>
<feature type="region of interest" description="Disordered" evidence="4">
    <location>
        <begin position="1000"/>
        <end position="1082"/>
    </location>
</feature>
<feature type="compositionally biased region" description="Acidic residues" evidence="4">
    <location>
        <begin position="377"/>
        <end position="387"/>
    </location>
</feature>
<protein>
    <recommendedName>
        <fullName evidence="5">Zn(2)-C6 fungal-type domain-containing protein</fullName>
    </recommendedName>
</protein>
<dbReference type="STRING" id="1295533.A0A1E3HYY4"/>
<feature type="compositionally biased region" description="Polar residues" evidence="4">
    <location>
        <begin position="1045"/>
        <end position="1054"/>
    </location>
</feature>
<dbReference type="GO" id="GO:0008270">
    <property type="term" value="F:zinc ion binding"/>
    <property type="evidence" value="ECO:0007669"/>
    <property type="project" value="InterPro"/>
</dbReference>